<dbReference type="InterPro" id="IPR018494">
    <property type="entry name" value="Oxysterol-bd_CS"/>
</dbReference>
<protein>
    <submittedName>
        <fullName evidence="7">Oxysterol-binding protein-related protein 4C-like</fullName>
    </submittedName>
</protein>
<dbReference type="Proteomes" id="UP000504609">
    <property type="component" value="Unplaced"/>
</dbReference>
<accession>A0A6J1E1C0</accession>
<dbReference type="GO" id="GO:0016020">
    <property type="term" value="C:membrane"/>
    <property type="evidence" value="ECO:0007669"/>
    <property type="project" value="TreeGrafter"/>
</dbReference>
<evidence type="ECO:0000256" key="3">
    <source>
        <dbReference type="ARBA" id="ARBA00023055"/>
    </source>
</evidence>
<dbReference type="Gene3D" id="3.30.70.3490">
    <property type="match status" value="1"/>
</dbReference>
<dbReference type="GeneID" id="111429885"/>
<dbReference type="SUPFAM" id="SSF144000">
    <property type="entry name" value="Oxysterol-binding protein-like"/>
    <property type="match status" value="1"/>
</dbReference>
<keyword evidence="3" id="KW-0813">Transport</keyword>
<evidence type="ECO:0000256" key="5">
    <source>
        <dbReference type="RuleBase" id="RU003844"/>
    </source>
</evidence>
<name>A0A6J1E1C0_CUCMO</name>
<evidence type="ECO:0000313" key="7">
    <source>
        <dbReference type="RefSeq" id="XP_022921724.1"/>
    </source>
</evidence>
<dbReference type="FunFam" id="2.40.160.120:FF:000011">
    <property type="entry name" value="Oxysterol-binding protein-related protein 4C"/>
    <property type="match status" value="1"/>
</dbReference>
<dbReference type="FunFam" id="3.30.70.3490:FF:000007">
    <property type="entry name" value="Oxysterol-binding protein-related protein 4B"/>
    <property type="match status" value="1"/>
</dbReference>
<comment type="similarity">
    <text evidence="2 5">Belongs to the OSBP family.</text>
</comment>
<dbReference type="PANTHER" id="PTHR10972:SF102">
    <property type="entry name" value="OXYSTEROL-BINDING PROTEIN"/>
    <property type="match status" value="1"/>
</dbReference>
<gene>
    <name evidence="7" type="primary">LOC111429885</name>
</gene>
<keyword evidence="3" id="KW-0445">Lipid transport</keyword>
<evidence type="ECO:0000256" key="1">
    <source>
        <dbReference type="ARBA" id="ARBA00003361"/>
    </source>
</evidence>
<evidence type="ECO:0000256" key="4">
    <source>
        <dbReference type="ARBA" id="ARBA00023121"/>
    </source>
</evidence>
<organism evidence="6 7">
    <name type="scientific">Cucurbita moschata</name>
    <name type="common">Winter crookneck squash</name>
    <name type="synonym">Cucurbita pepo var. moschata</name>
    <dbReference type="NCBI Taxonomy" id="3662"/>
    <lineage>
        <taxon>Eukaryota</taxon>
        <taxon>Viridiplantae</taxon>
        <taxon>Streptophyta</taxon>
        <taxon>Embryophyta</taxon>
        <taxon>Tracheophyta</taxon>
        <taxon>Spermatophyta</taxon>
        <taxon>Magnoliopsida</taxon>
        <taxon>eudicotyledons</taxon>
        <taxon>Gunneridae</taxon>
        <taxon>Pentapetalae</taxon>
        <taxon>rosids</taxon>
        <taxon>fabids</taxon>
        <taxon>Cucurbitales</taxon>
        <taxon>Cucurbitaceae</taxon>
        <taxon>Cucurbiteae</taxon>
        <taxon>Cucurbita</taxon>
    </lineage>
</organism>
<dbReference type="PANTHER" id="PTHR10972">
    <property type="entry name" value="OXYSTEROL-BINDING PROTEIN-RELATED"/>
    <property type="match status" value="1"/>
</dbReference>
<dbReference type="KEGG" id="cmos:111429885"/>
<evidence type="ECO:0000313" key="6">
    <source>
        <dbReference type="Proteomes" id="UP000504609"/>
    </source>
</evidence>
<dbReference type="InterPro" id="IPR000648">
    <property type="entry name" value="Oxysterol-bd"/>
</dbReference>
<dbReference type="Gene3D" id="2.40.160.120">
    <property type="match status" value="1"/>
</dbReference>
<dbReference type="Pfam" id="PF01237">
    <property type="entry name" value="Oxysterol_BP"/>
    <property type="match status" value="1"/>
</dbReference>
<dbReference type="InterPro" id="IPR037239">
    <property type="entry name" value="OSBP_sf"/>
</dbReference>
<keyword evidence="4" id="KW-0446">Lipid-binding</keyword>
<dbReference type="GO" id="GO:0005829">
    <property type="term" value="C:cytosol"/>
    <property type="evidence" value="ECO:0007669"/>
    <property type="project" value="TreeGrafter"/>
</dbReference>
<dbReference type="RefSeq" id="XP_022921724.1">
    <property type="nucleotide sequence ID" value="XM_023065956.1"/>
</dbReference>
<evidence type="ECO:0000256" key="2">
    <source>
        <dbReference type="ARBA" id="ARBA00008842"/>
    </source>
</evidence>
<sequence length="387" mass="43494">MGAGEDMEAEVRRIILAKPISLEAGSDGADYRAPNLLQRILSLFKDVRPGSDLSHFKVPPQFNMPKSQLQCYGESLYCFNEDMLKKCNNGKNPIDRFVGVVAWNVSNLRPLTFGISPFNPILGETHHATSGSLNVLLEQISHHPPVSALHATDEKENLEMIWCHQPIAKFYGTSLEVEVSGKRELRLLNHRETYVMNAPNLTFKFLPTPGAEWSGTIRIVCQDSGLEAELRFKGLSFFGFGGNARSIKGKILDSSSSKTLYEINGQWDRNVTVKNMESGEVTVIYNAKENIWRLRTPIVQDLKNVLPSESAVVWSEVSQGILSKDWEAAKRAKRTLEDKQRELARERASRAETWVPKHFTFSYTKEGGWDCTPIHKSVPPSPIVVPK</sequence>
<dbReference type="AlphaFoldDB" id="A0A6J1E1C0"/>
<comment type="function">
    <text evidence="1">May be involved in the transport of sterols.</text>
</comment>
<keyword evidence="6" id="KW-1185">Reference proteome</keyword>
<dbReference type="GO" id="GO:0006869">
    <property type="term" value="P:lipid transport"/>
    <property type="evidence" value="ECO:0007669"/>
    <property type="project" value="UniProtKB-KW"/>
</dbReference>
<proteinExistence type="inferred from homology"/>
<reference evidence="7" key="1">
    <citation type="submission" date="2025-08" db="UniProtKB">
        <authorList>
            <consortium name="RefSeq"/>
        </authorList>
    </citation>
    <scope>IDENTIFICATION</scope>
    <source>
        <tissue evidence="7">Young leaves</tissue>
    </source>
</reference>
<dbReference type="GO" id="GO:0032934">
    <property type="term" value="F:sterol binding"/>
    <property type="evidence" value="ECO:0007669"/>
    <property type="project" value="TreeGrafter"/>
</dbReference>
<dbReference type="PROSITE" id="PS01013">
    <property type="entry name" value="OSBP"/>
    <property type="match status" value="1"/>
</dbReference>